<dbReference type="SUPFAM" id="SSF88723">
    <property type="entry name" value="PIN domain-like"/>
    <property type="match status" value="1"/>
</dbReference>
<evidence type="ECO:0000259" key="2">
    <source>
        <dbReference type="Pfam" id="PF13638"/>
    </source>
</evidence>
<dbReference type="Pfam" id="PF13638">
    <property type="entry name" value="PIN_4"/>
    <property type="match status" value="1"/>
</dbReference>
<name>A0A7I4Y3R4_HAECO</name>
<feature type="compositionally biased region" description="Low complexity" evidence="1">
    <location>
        <begin position="476"/>
        <end position="488"/>
    </location>
</feature>
<dbReference type="InterPro" id="IPR002716">
    <property type="entry name" value="PIN_dom"/>
</dbReference>
<dbReference type="Gene3D" id="3.40.50.1010">
    <property type="entry name" value="5'-nuclease"/>
    <property type="match status" value="1"/>
</dbReference>
<evidence type="ECO:0000313" key="4">
    <source>
        <dbReference type="WBParaSite" id="HCON_00039610-00001"/>
    </source>
</evidence>
<feature type="compositionally biased region" description="Basic and acidic residues" evidence="1">
    <location>
        <begin position="402"/>
        <end position="417"/>
    </location>
</feature>
<reference evidence="4" key="1">
    <citation type="submission" date="2020-12" db="UniProtKB">
        <authorList>
            <consortium name="WormBaseParasite"/>
        </authorList>
    </citation>
    <scope>IDENTIFICATION</scope>
    <source>
        <strain evidence="4">MHco3</strain>
    </source>
</reference>
<evidence type="ECO:0000313" key="3">
    <source>
        <dbReference type="Proteomes" id="UP000025227"/>
    </source>
</evidence>
<dbReference type="WBParaSite" id="HCON_00039610-00001">
    <property type="protein sequence ID" value="HCON_00039610-00001"/>
    <property type="gene ID" value="HCON_00039610"/>
</dbReference>
<dbReference type="OMA" id="CAYRIQT"/>
<feature type="region of interest" description="Disordered" evidence="1">
    <location>
        <begin position="321"/>
        <end position="351"/>
    </location>
</feature>
<feature type="domain" description="PIN" evidence="2">
    <location>
        <begin position="61"/>
        <end position="193"/>
    </location>
</feature>
<keyword evidence="3" id="KW-1185">Reference proteome</keyword>
<feature type="compositionally biased region" description="Polar residues" evidence="1">
    <location>
        <begin position="376"/>
        <end position="400"/>
    </location>
</feature>
<dbReference type="OrthoDB" id="2017974at2759"/>
<dbReference type="Proteomes" id="UP000025227">
    <property type="component" value="Unplaced"/>
</dbReference>
<feature type="compositionally biased region" description="Basic and acidic residues" evidence="1">
    <location>
        <begin position="337"/>
        <end position="346"/>
    </location>
</feature>
<feature type="region of interest" description="Disordered" evidence="1">
    <location>
        <begin position="209"/>
        <end position="254"/>
    </location>
</feature>
<feature type="compositionally biased region" description="Acidic residues" evidence="1">
    <location>
        <begin position="209"/>
        <end position="222"/>
    </location>
</feature>
<feature type="compositionally biased region" description="Basic residues" evidence="1">
    <location>
        <begin position="449"/>
        <end position="458"/>
    </location>
</feature>
<sequence>MQPMVAVQSNQKIFSPQASNTMFMNDFRELRSNPIEGKIQAQELFIYRPPLHPSEIQGCTVFDTCAIVNTPDVMDLSVKNHVLVIIPFPVLTELDRLNKNSGNNELRAKARVAMRRLRQLHSSRYVELEDSNDSKRGVDGIIATNNDERILRCAYRIQTALPPDCLHAGKILFVTDDCNLSLKAAAHAVKCMTSEEYCTLMDQSRIPEVPEEPMDVDPDPEPDPITTQRSTSEVPVPRIEGGKPTKTSRASKPKVQAKAMVKSKISISQALIERLETPGTKRRLQLRARKKDNIKVIPRSGRDKSPIVGLDKENDTIEIAKSSDSHIASHPGTATDRPSRWQEYRKPQNLPKYYQEQSEKGRVEVYHDALHPPQTPISLLPNSKSDRTTSPLQPSRQPHSTLRKEEAKGNLYRTSDDRDKTPIAICHRCKRSCSVEETSNSEEDPTSSRRARSRKNRKSSVEDNPKCRTACSRTPSVSNVSSKHYSSSARQAQQFRPDQEDSSRKNSQSASELALIKFLEIWKGLVAKVIEKIARGNPSEKAKTDIRKLRECARQLCESGELNHLKELVDMTSTLYYYYTFDPAFKNLGFAPAVLSGLLSLMLSRATVAADELVDSIMGFVVDPSVLSC</sequence>
<protein>
    <submittedName>
        <fullName evidence="4">PINc domain-containing protein</fullName>
    </submittedName>
</protein>
<proteinExistence type="predicted"/>
<organism evidence="3 4">
    <name type="scientific">Haemonchus contortus</name>
    <name type="common">Barber pole worm</name>
    <dbReference type="NCBI Taxonomy" id="6289"/>
    <lineage>
        <taxon>Eukaryota</taxon>
        <taxon>Metazoa</taxon>
        <taxon>Ecdysozoa</taxon>
        <taxon>Nematoda</taxon>
        <taxon>Chromadorea</taxon>
        <taxon>Rhabditida</taxon>
        <taxon>Rhabditina</taxon>
        <taxon>Rhabditomorpha</taxon>
        <taxon>Strongyloidea</taxon>
        <taxon>Trichostrongylidae</taxon>
        <taxon>Haemonchus</taxon>
    </lineage>
</organism>
<dbReference type="InterPro" id="IPR029060">
    <property type="entry name" value="PIN-like_dom_sf"/>
</dbReference>
<dbReference type="CDD" id="cd09880">
    <property type="entry name" value="PIN_Smg5-6-like"/>
    <property type="match status" value="1"/>
</dbReference>
<accession>A0A7I4Y3R4</accession>
<dbReference type="AlphaFoldDB" id="A0A7I4Y3R4"/>
<feature type="region of interest" description="Disordered" evidence="1">
    <location>
        <begin position="435"/>
        <end position="507"/>
    </location>
</feature>
<evidence type="ECO:0000256" key="1">
    <source>
        <dbReference type="SAM" id="MobiDB-lite"/>
    </source>
</evidence>
<feature type="region of interest" description="Disordered" evidence="1">
    <location>
        <begin position="372"/>
        <end position="417"/>
    </location>
</feature>